<dbReference type="GO" id="GO:0051301">
    <property type="term" value="P:cell division"/>
    <property type="evidence" value="ECO:0007669"/>
    <property type="project" value="UniProtKB-KW"/>
</dbReference>
<name>A0AAV0GLK9_9ASTE</name>
<comment type="similarity">
    <text evidence="3">Belongs to the cyclin family.</text>
</comment>
<dbReference type="InterPro" id="IPR013763">
    <property type="entry name" value="Cyclin-like_dom"/>
</dbReference>
<proteinExistence type="inferred from homology"/>
<feature type="region of interest" description="Disordered" evidence="4">
    <location>
        <begin position="373"/>
        <end position="402"/>
    </location>
</feature>
<evidence type="ECO:0000256" key="3">
    <source>
        <dbReference type="RuleBase" id="RU000383"/>
    </source>
</evidence>
<evidence type="ECO:0000259" key="5">
    <source>
        <dbReference type="SMART" id="SM00385"/>
    </source>
</evidence>
<keyword evidence="7" id="KW-1185">Reference proteome</keyword>
<feature type="domain" description="Cyclin-like" evidence="5">
    <location>
        <begin position="180"/>
        <end position="265"/>
    </location>
</feature>
<keyword evidence="1" id="KW-0132">Cell division</keyword>
<dbReference type="Pfam" id="PF00134">
    <property type="entry name" value="Cyclin_N"/>
    <property type="match status" value="1"/>
</dbReference>
<reference evidence="6" key="1">
    <citation type="submission" date="2022-07" db="EMBL/GenBank/DDBJ databases">
        <authorList>
            <person name="Macas J."/>
            <person name="Novak P."/>
            <person name="Neumann P."/>
        </authorList>
    </citation>
    <scope>NUCLEOTIDE SEQUENCE</scope>
</reference>
<accession>A0AAV0GLK9</accession>
<comment type="caution">
    <text evidence="6">The sequence shown here is derived from an EMBL/GenBank/DDBJ whole genome shotgun (WGS) entry which is preliminary data.</text>
</comment>
<keyword evidence="3" id="KW-0195">Cyclin</keyword>
<gene>
    <name evidence="6" type="ORF">CEPIT_LOCUS44834</name>
</gene>
<feature type="region of interest" description="Disordered" evidence="4">
    <location>
        <begin position="305"/>
        <end position="354"/>
    </location>
</feature>
<dbReference type="AlphaFoldDB" id="A0AAV0GLK9"/>
<dbReference type="EMBL" id="CAMAPF010001275">
    <property type="protein sequence ID" value="CAH9148862.1"/>
    <property type="molecule type" value="Genomic_DNA"/>
</dbReference>
<protein>
    <recommendedName>
        <fullName evidence="5">Cyclin-like domain-containing protein</fullName>
    </recommendedName>
</protein>
<dbReference type="SUPFAM" id="SSF47954">
    <property type="entry name" value="Cyclin-like"/>
    <property type="match status" value="2"/>
</dbReference>
<sequence>MDGLLTGEPSHHGILKGKFEGSHEKLEKCGRCWYLSRKEIDENSPSRHDGIDLKKENYLRISYSTFLQELGVALKVPQFTIATASVFCHRFFLRQSHAKNDWRIISIACMFLAGKVEETPHLLRDVIVVAYKIIHAKNAEEAQRVKQKEVYQQKKELILQAEGVVLVTLDFDLIVRHPYKLLVQAIKKIKVAQDALAQVAWNFVNDGLRTSICLQFQSHQIAAGAVFLAAKRLKLKIPSGGENPWWQEFGVTIHQLEDYCKQMLELYERREAQPLKQQTASGSEGGGSALTALAAAASEERATSYICSSSRGGDSETNTNASSCRKRKQESWQPKMSRPPPPRSDKDNALQKEAATAVTHCSQAIMHHGNNDLEEGEVEPSHPEGLSLPHTIPSTRMELNLG</sequence>
<evidence type="ECO:0000256" key="1">
    <source>
        <dbReference type="ARBA" id="ARBA00022618"/>
    </source>
</evidence>
<dbReference type="GO" id="GO:0016538">
    <property type="term" value="F:cyclin-dependent protein serine/threonine kinase regulator activity"/>
    <property type="evidence" value="ECO:0007669"/>
    <property type="project" value="InterPro"/>
</dbReference>
<dbReference type="InterPro" id="IPR006671">
    <property type="entry name" value="Cyclin_N"/>
</dbReference>
<evidence type="ECO:0000256" key="4">
    <source>
        <dbReference type="SAM" id="MobiDB-lite"/>
    </source>
</evidence>
<dbReference type="InterPro" id="IPR036915">
    <property type="entry name" value="Cyclin-like_sf"/>
</dbReference>
<dbReference type="CDD" id="cd20588">
    <property type="entry name" value="CYCLIN_AcCycT_rpt2"/>
    <property type="match status" value="1"/>
</dbReference>
<dbReference type="Proteomes" id="UP001152523">
    <property type="component" value="Unassembled WGS sequence"/>
</dbReference>
<dbReference type="GO" id="GO:0006357">
    <property type="term" value="P:regulation of transcription by RNA polymerase II"/>
    <property type="evidence" value="ECO:0007669"/>
    <property type="project" value="InterPro"/>
</dbReference>
<evidence type="ECO:0000313" key="6">
    <source>
        <dbReference type="EMBL" id="CAH9148862.1"/>
    </source>
</evidence>
<keyword evidence="2" id="KW-0131">Cell cycle</keyword>
<dbReference type="InterPro" id="IPR043198">
    <property type="entry name" value="Cyclin/Ssn8"/>
</dbReference>
<dbReference type="PANTHER" id="PTHR10026">
    <property type="entry name" value="CYCLIN"/>
    <property type="match status" value="1"/>
</dbReference>
<feature type="domain" description="Cyclin-like" evidence="5">
    <location>
        <begin position="65"/>
        <end position="167"/>
    </location>
</feature>
<evidence type="ECO:0000256" key="2">
    <source>
        <dbReference type="ARBA" id="ARBA00023306"/>
    </source>
</evidence>
<feature type="compositionally biased region" description="Polar residues" evidence="4">
    <location>
        <begin position="305"/>
        <end position="323"/>
    </location>
</feature>
<organism evidence="6 7">
    <name type="scientific">Cuscuta epithymum</name>
    <dbReference type="NCBI Taxonomy" id="186058"/>
    <lineage>
        <taxon>Eukaryota</taxon>
        <taxon>Viridiplantae</taxon>
        <taxon>Streptophyta</taxon>
        <taxon>Embryophyta</taxon>
        <taxon>Tracheophyta</taxon>
        <taxon>Spermatophyta</taxon>
        <taxon>Magnoliopsida</taxon>
        <taxon>eudicotyledons</taxon>
        <taxon>Gunneridae</taxon>
        <taxon>Pentapetalae</taxon>
        <taxon>asterids</taxon>
        <taxon>lamiids</taxon>
        <taxon>Solanales</taxon>
        <taxon>Convolvulaceae</taxon>
        <taxon>Cuscuteae</taxon>
        <taxon>Cuscuta</taxon>
        <taxon>Cuscuta subgen. Cuscuta</taxon>
    </lineage>
</organism>
<dbReference type="Gene3D" id="1.10.472.10">
    <property type="entry name" value="Cyclin-like"/>
    <property type="match status" value="2"/>
</dbReference>
<dbReference type="SMART" id="SM00385">
    <property type="entry name" value="CYCLIN"/>
    <property type="match status" value="2"/>
</dbReference>
<evidence type="ECO:0000313" key="7">
    <source>
        <dbReference type="Proteomes" id="UP001152523"/>
    </source>
</evidence>